<dbReference type="AlphaFoldDB" id="A0AAV7QJG9"/>
<gene>
    <name evidence="1" type="ORF">NDU88_007005</name>
</gene>
<sequence length="119" mass="13153">MHAGSACLGREVGLGEWGSPSTLQPALRPARDVSAGCWGTRLQQLLKLTHSPATHQARVSMFLALERFQYDYLVICGLDVTGYSSGKWKEQKQQAEAGVCWGEFSPYYLQWCLGGPTRC</sequence>
<proteinExistence type="predicted"/>
<keyword evidence="2" id="KW-1185">Reference proteome</keyword>
<accession>A0AAV7QJG9</accession>
<dbReference type="EMBL" id="JANPWB010000010">
    <property type="protein sequence ID" value="KAJ1140656.1"/>
    <property type="molecule type" value="Genomic_DNA"/>
</dbReference>
<evidence type="ECO:0000313" key="2">
    <source>
        <dbReference type="Proteomes" id="UP001066276"/>
    </source>
</evidence>
<name>A0AAV7QJG9_PLEWA</name>
<dbReference type="Proteomes" id="UP001066276">
    <property type="component" value="Chromosome 6"/>
</dbReference>
<comment type="caution">
    <text evidence="1">The sequence shown here is derived from an EMBL/GenBank/DDBJ whole genome shotgun (WGS) entry which is preliminary data.</text>
</comment>
<protein>
    <submittedName>
        <fullName evidence="1">Uncharacterized protein</fullName>
    </submittedName>
</protein>
<reference evidence="1" key="1">
    <citation type="journal article" date="2022" name="bioRxiv">
        <title>Sequencing and chromosome-scale assembly of the giantPleurodeles waltlgenome.</title>
        <authorList>
            <person name="Brown T."/>
            <person name="Elewa A."/>
            <person name="Iarovenko S."/>
            <person name="Subramanian E."/>
            <person name="Araus A.J."/>
            <person name="Petzold A."/>
            <person name="Susuki M."/>
            <person name="Suzuki K.-i.T."/>
            <person name="Hayashi T."/>
            <person name="Toyoda A."/>
            <person name="Oliveira C."/>
            <person name="Osipova E."/>
            <person name="Leigh N.D."/>
            <person name="Simon A."/>
            <person name="Yun M.H."/>
        </authorList>
    </citation>
    <scope>NUCLEOTIDE SEQUENCE</scope>
    <source>
        <strain evidence="1">20211129_DDA</strain>
        <tissue evidence="1">Liver</tissue>
    </source>
</reference>
<evidence type="ECO:0000313" key="1">
    <source>
        <dbReference type="EMBL" id="KAJ1140656.1"/>
    </source>
</evidence>
<organism evidence="1 2">
    <name type="scientific">Pleurodeles waltl</name>
    <name type="common">Iberian ribbed newt</name>
    <dbReference type="NCBI Taxonomy" id="8319"/>
    <lineage>
        <taxon>Eukaryota</taxon>
        <taxon>Metazoa</taxon>
        <taxon>Chordata</taxon>
        <taxon>Craniata</taxon>
        <taxon>Vertebrata</taxon>
        <taxon>Euteleostomi</taxon>
        <taxon>Amphibia</taxon>
        <taxon>Batrachia</taxon>
        <taxon>Caudata</taxon>
        <taxon>Salamandroidea</taxon>
        <taxon>Salamandridae</taxon>
        <taxon>Pleurodelinae</taxon>
        <taxon>Pleurodeles</taxon>
    </lineage>
</organism>